<gene>
    <name evidence="2" type="ORF">ERS137939_04339</name>
    <name evidence="3" type="ORF">RSF11_002443</name>
</gene>
<protein>
    <submittedName>
        <fullName evidence="2">Alpha-related fimbriae minor subunit 1</fullName>
    </submittedName>
    <submittedName>
        <fullName evidence="3">Pilus assembly protein</fullName>
    </submittedName>
</protein>
<reference evidence="3" key="2">
    <citation type="submission" date="2023-02" db="EMBL/GenBank/DDBJ databases">
        <authorList>
            <person name="Ashton P.M."/>
            <person name="Dallman T."/>
            <person name="Nair S."/>
            <person name="De Pinna E."/>
            <person name="Peters T."/>
            <person name="Grant K."/>
        </authorList>
    </citation>
    <scope>NUCLEOTIDE SEQUENCE</scope>
    <source>
        <strain evidence="3">01103883</strain>
    </source>
</reference>
<dbReference type="Pfam" id="PF04449">
    <property type="entry name" value="Fimbrial_CS1"/>
    <property type="match status" value="1"/>
</dbReference>
<accession>A0A9P1V5B8</accession>
<keyword evidence="1" id="KW-0732">Signal</keyword>
<reference evidence="2 4" key="1">
    <citation type="submission" date="2015-03" db="EMBL/GenBank/DDBJ databases">
        <authorList>
            <consortium name="Pathogen Informatics"/>
            <person name="Murphy D."/>
        </authorList>
    </citation>
    <scope>NUCLEOTIDE SEQUENCE [LARGE SCALE GENOMIC DNA]</scope>
    <source>
        <strain evidence="2 4">IP27818</strain>
    </source>
</reference>
<organism evidence="2 4">
    <name type="scientific">Yersinia enterocolitica</name>
    <dbReference type="NCBI Taxonomy" id="630"/>
    <lineage>
        <taxon>Bacteria</taxon>
        <taxon>Pseudomonadati</taxon>
        <taxon>Pseudomonadota</taxon>
        <taxon>Gammaproteobacteria</taxon>
        <taxon>Enterobacterales</taxon>
        <taxon>Yersiniaceae</taxon>
        <taxon>Yersinia</taxon>
    </lineage>
</organism>
<dbReference type="Proteomes" id="UP000041356">
    <property type="component" value="Unassembled WGS sequence"/>
</dbReference>
<dbReference type="RefSeq" id="WP_050132287.1">
    <property type="nucleotide sequence ID" value="NZ_CGBV01000012.1"/>
</dbReference>
<dbReference type="Proteomes" id="UP001182355">
    <property type="component" value="Unassembled WGS sequence"/>
</dbReference>
<evidence type="ECO:0000313" key="2">
    <source>
        <dbReference type="EMBL" id="CNG56295.1"/>
    </source>
</evidence>
<sequence length="160" mass="17191">MKKTLLSVMTMAALASSTVVCAVPMHKDIPITAEIHSSISVTKNGGDQLNNIELAYDSIANDGTFEYTEDITIQSNSGSKVRIKLREPLTIENDQGALKGFDDIIVRIGGTELATVDKTFLLNGHNQTNNKLVIRAKKPGDAVSGEIYTGTLALAIEDDI</sequence>
<feature type="chain" id="PRO_5040382834" evidence="1">
    <location>
        <begin position="23"/>
        <end position="160"/>
    </location>
</feature>
<evidence type="ECO:0000256" key="1">
    <source>
        <dbReference type="SAM" id="SignalP"/>
    </source>
</evidence>
<dbReference type="Gene3D" id="2.60.40.2040">
    <property type="entry name" value="CFA/I fimbrial subunit E, pilin domain"/>
    <property type="match status" value="1"/>
</dbReference>
<feature type="signal peptide" evidence="1">
    <location>
        <begin position="1"/>
        <end position="22"/>
    </location>
</feature>
<name>A0A9P1V5B8_YEREN</name>
<comment type="caution">
    <text evidence="2">The sequence shown here is derived from an EMBL/GenBank/DDBJ whole genome shotgun (WGS) entry which is preliminary data.</text>
</comment>
<dbReference type="InterPro" id="IPR007540">
    <property type="entry name" value="Fimbrial_CS1-type"/>
</dbReference>
<dbReference type="AlphaFoldDB" id="A0A9P1V5B8"/>
<dbReference type="EMBL" id="ABNAVX010000012">
    <property type="protein sequence ID" value="ELI8102738.1"/>
    <property type="molecule type" value="Genomic_DNA"/>
</dbReference>
<evidence type="ECO:0000313" key="4">
    <source>
        <dbReference type="Proteomes" id="UP000041356"/>
    </source>
</evidence>
<proteinExistence type="predicted"/>
<dbReference type="EMBL" id="CPZF01000017">
    <property type="protein sequence ID" value="CNG56295.1"/>
    <property type="molecule type" value="Genomic_DNA"/>
</dbReference>
<dbReference type="GO" id="GO:0009289">
    <property type="term" value="C:pilus"/>
    <property type="evidence" value="ECO:0007669"/>
    <property type="project" value="InterPro"/>
</dbReference>
<evidence type="ECO:0000313" key="3">
    <source>
        <dbReference type="EMBL" id="ELI8102738.1"/>
    </source>
</evidence>